<dbReference type="Proteomes" id="UP000284543">
    <property type="component" value="Unassembled WGS sequence"/>
</dbReference>
<keyword evidence="4" id="KW-1003">Cell membrane</keyword>
<evidence type="ECO:0000256" key="1">
    <source>
        <dbReference type="ARBA" id="ARBA00004651"/>
    </source>
</evidence>
<evidence type="ECO:0000256" key="8">
    <source>
        <dbReference type="SAM" id="Phobius"/>
    </source>
</evidence>
<evidence type="ECO:0000256" key="2">
    <source>
        <dbReference type="ARBA" id="ARBA00010145"/>
    </source>
</evidence>
<feature type="transmembrane region" description="Helical" evidence="8">
    <location>
        <begin position="263"/>
        <end position="283"/>
    </location>
</feature>
<dbReference type="InterPro" id="IPR038770">
    <property type="entry name" value="Na+/solute_symporter_sf"/>
</dbReference>
<organism evidence="9 12">
    <name type="scientific">Enterocloster bolteae</name>
    <dbReference type="NCBI Taxonomy" id="208479"/>
    <lineage>
        <taxon>Bacteria</taxon>
        <taxon>Bacillati</taxon>
        <taxon>Bacillota</taxon>
        <taxon>Clostridia</taxon>
        <taxon>Lachnospirales</taxon>
        <taxon>Lachnospiraceae</taxon>
        <taxon>Enterocloster</taxon>
    </lineage>
</organism>
<dbReference type="EMBL" id="QRZM01000007">
    <property type="protein sequence ID" value="RGV74365.1"/>
    <property type="molecule type" value="Genomic_DNA"/>
</dbReference>
<keyword evidence="5 8" id="KW-0812">Transmembrane</keyword>
<reference evidence="11 12" key="1">
    <citation type="submission" date="2018-08" db="EMBL/GenBank/DDBJ databases">
        <title>A genome reference for cultivated species of the human gut microbiota.</title>
        <authorList>
            <person name="Zou Y."/>
            <person name="Xue W."/>
            <person name="Luo G."/>
        </authorList>
    </citation>
    <scope>NUCLEOTIDE SEQUENCE [LARGE SCALE GENOMIC DNA]</scope>
    <source>
        <strain evidence="9 12">AF14-18</strain>
        <strain evidence="10 11">AM35-14</strain>
    </source>
</reference>
<evidence type="ECO:0000256" key="4">
    <source>
        <dbReference type="ARBA" id="ARBA00022475"/>
    </source>
</evidence>
<feature type="transmembrane region" description="Helical" evidence="8">
    <location>
        <begin position="128"/>
        <end position="152"/>
    </location>
</feature>
<sequence>MNAGIIAGQMLVLFFMMLAGFIAFKAHIVSQAGSKSLSSVIINIFNPCLIISGVLNKKITYSPRMVAENLVLVAVFFLVLIVLSRLFTKMMRLLPGEVNSYRLMMIFPNLGFMGIPLVRSLYGEEAVIFVAFYIVGYNLLVYSYGILLAMGTRDDCEDAGKEAAKRAGLPWKKMLNIGMGACITAIFIFAFHIRVPEPAADFVDSMGNAAVPLSMMTVGIMVAQSDLKSLVTDKKQLLFAFISLLVIPAVCIPFMRMLPVDKVSYGIFILLIAMPVGSVVMLVEKEYGATDGRISAKSIALTSILSVLTIPVITYLA</sequence>
<feature type="transmembrane region" description="Helical" evidence="8">
    <location>
        <begin position="6"/>
        <end position="24"/>
    </location>
</feature>
<comment type="caution">
    <text evidence="9">The sequence shown here is derived from an EMBL/GenBank/DDBJ whole genome shotgun (WGS) entry which is preliminary data.</text>
</comment>
<evidence type="ECO:0000256" key="6">
    <source>
        <dbReference type="ARBA" id="ARBA00022989"/>
    </source>
</evidence>
<proteinExistence type="inferred from homology"/>
<keyword evidence="3" id="KW-0813">Transport</keyword>
<feature type="transmembrane region" description="Helical" evidence="8">
    <location>
        <begin position="70"/>
        <end position="88"/>
    </location>
</feature>
<dbReference type="RefSeq" id="WP_002573020.1">
    <property type="nucleotide sequence ID" value="NZ_CAUFHZ010000176.1"/>
</dbReference>
<dbReference type="PANTHER" id="PTHR36838">
    <property type="entry name" value="AUXIN EFFLUX CARRIER FAMILY PROTEIN"/>
    <property type="match status" value="1"/>
</dbReference>
<dbReference type="PANTHER" id="PTHR36838:SF1">
    <property type="entry name" value="SLR1864 PROTEIN"/>
    <property type="match status" value="1"/>
</dbReference>
<comment type="similarity">
    <text evidence="2">Belongs to the auxin efflux carrier (TC 2.A.69) family.</text>
</comment>
<gene>
    <name evidence="10" type="ORF">DW839_15970</name>
    <name evidence="9" type="ORF">DWW02_17010</name>
</gene>
<evidence type="ECO:0000256" key="5">
    <source>
        <dbReference type="ARBA" id="ARBA00022692"/>
    </source>
</evidence>
<keyword evidence="6 8" id="KW-1133">Transmembrane helix</keyword>
<dbReference type="GO" id="GO:0055085">
    <property type="term" value="P:transmembrane transport"/>
    <property type="evidence" value="ECO:0007669"/>
    <property type="project" value="InterPro"/>
</dbReference>
<feature type="transmembrane region" description="Helical" evidence="8">
    <location>
        <begin position="205"/>
        <end position="225"/>
    </location>
</feature>
<name>A0A412Z389_9FIRM</name>
<dbReference type="Gene3D" id="1.20.1530.20">
    <property type="match status" value="1"/>
</dbReference>
<dbReference type="GO" id="GO:0005886">
    <property type="term" value="C:plasma membrane"/>
    <property type="evidence" value="ECO:0007669"/>
    <property type="project" value="UniProtKB-SubCell"/>
</dbReference>
<dbReference type="Proteomes" id="UP000283975">
    <property type="component" value="Unassembled WGS sequence"/>
</dbReference>
<protein>
    <submittedName>
        <fullName evidence="9">AEC family transporter</fullName>
    </submittedName>
</protein>
<dbReference type="EMBL" id="QSHZ01000016">
    <property type="protein sequence ID" value="RHC55137.1"/>
    <property type="molecule type" value="Genomic_DNA"/>
</dbReference>
<comment type="subcellular location">
    <subcellularLocation>
        <location evidence="1">Cell membrane</location>
        <topology evidence="1">Multi-pass membrane protein</topology>
    </subcellularLocation>
</comment>
<evidence type="ECO:0000313" key="10">
    <source>
        <dbReference type="EMBL" id="RHC55137.1"/>
    </source>
</evidence>
<accession>A0A412Z389</accession>
<evidence type="ECO:0000256" key="7">
    <source>
        <dbReference type="ARBA" id="ARBA00023136"/>
    </source>
</evidence>
<feature type="transmembrane region" description="Helical" evidence="8">
    <location>
        <begin position="100"/>
        <end position="122"/>
    </location>
</feature>
<evidence type="ECO:0000313" key="12">
    <source>
        <dbReference type="Proteomes" id="UP000284543"/>
    </source>
</evidence>
<feature type="transmembrane region" description="Helical" evidence="8">
    <location>
        <begin position="36"/>
        <end position="55"/>
    </location>
</feature>
<feature type="transmembrane region" description="Helical" evidence="8">
    <location>
        <begin position="173"/>
        <end position="193"/>
    </location>
</feature>
<dbReference type="InterPro" id="IPR004776">
    <property type="entry name" value="Mem_transp_PIN-like"/>
</dbReference>
<dbReference type="AlphaFoldDB" id="A0A412Z389"/>
<evidence type="ECO:0000313" key="11">
    <source>
        <dbReference type="Proteomes" id="UP000283975"/>
    </source>
</evidence>
<dbReference type="Pfam" id="PF03547">
    <property type="entry name" value="Mem_trans"/>
    <property type="match status" value="1"/>
</dbReference>
<evidence type="ECO:0000256" key="3">
    <source>
        <dbReference type="ARBA" id="ARBA00022448"/>
    </source>
</evidence>
<evidence type="ECO:0000313" key="9">
    <source>
        <dbReference type="EMBL" id="RGV74365.1"/>
    </source>
</evidence>
<feature type="transmembrane region" description="Helical" evidence="8">
    <location>
        <begin position="237"/>
        <end position="257"/>
    </location>
</feature>
<keyword evidence="7 8" id="KW-0472">Membrane</keyword>
<feature type="transmembrane region" description="Helical" evidence="8">
    <location>
        <begin position="295"/>
        <end position="316"/>
    </location>
</feature>